<name>B9TIL8_RICCO</name>
<protein>
    <submittedName>
        <fullName evidence="1">Uncharacterized protein</fullName>
    </submittedName>
</protein>
<dbReference type="EMBL" id="EQ982714">
    <property type="protein sequence ID" value="EEF24295.1"/>
    <property type="molecule type" value="Genomic_DNA"/>
</dbReference>
<dbReference type="InParanoid" id="B9TIL8"/>
<sequence length="88" mass="9858">MKRFAEYHGWTIEASPTRLVKQRLFVSGVVIERDGVRFVFADLGNRVYRRLAYEAGSSGPNSGSTTTMATAVRGKWHGRTVALKRATR</sequence>
<gene>
    <name evidence="1" type="ORF">RCOM_1942280</name>
</gene>
<accession>B9TIL8</accession>
<evidence type="ECO:0000313" key="2">
    <source>
        <dbReference type="Proteomes" id="UP000008311"/>
    </source>
</evidence>
<dbReference type="AlphaFoldDB" id="B9TIL8"/>
<keyword evidence="2" id="KW-1185">Reference proteome</keyword>
<dbReference type="Proteomes" id="UP000008311">
    <property type="component" value="Unassembled WGS sequence"/>
</dbReference>
<proteinExistence type="predicted"/>
<reference evidence="2" key="1">
    <citation type="journal article" date="2010" name="Nat. Biotechnol.">
        <title>Draft genome sequence of the oilseed species Ricinus communis.</title>
        <authorList>
            <person name="Chan A.P."/>
            <person name="Crabtree J."/>
            <person name="Zhao Q."/>
            <person name="Lorenzi H."/>
            <person name="Orvis J."/>
            <person name="Puiu D."/>
            <person name="Melake-Berhan A."/>
            <person name="Jones K.M."/>
            <person name="Redman J."/>
            <person name="Chen G."/>
            <person name="Cahoon E.B."/>
            <person name="Gedil M."/>
            <person name="Stanke M."/>
            <person name="Haas B.J."/>
            <person name="Wortman J.R."/>
            <person name="Fraser-Liggett C.M."/>
            <person name="Ravel J."/>
            <person name="Rabinowicz P.D."/>
        </authorList>
    </citation>
    <scope>NUCLEOTIDE SEQUENCE [LARGE SCALE GENOMIC DNA]</scope>
    <source>
        <strain evidence="2">cv. Hale</strain>
    </source>
</reference>
<organism evidence="1 2">
    <name type="scientific">Ricinus communis</name>
    <name type="common">Castor bean</name>
    <dbReference type="NCBI Taxonomy" id="3988"/>
    <lineage>
        <taxon>Eukaryota</taxon>
        <taxon>Viridiplantae</taxon>
        <taxon>Streptophyta</taxon>
        <taxon>Embryophyta</taxon>
        <taxon>Tracheophyta</taxon>
        <taxon>Spermatophyta</taxon>
        <taxon>Magnoliopsida</taxon>
        <taxon>eudicotyledons</taxon>
        <taxon>Gunneridae</taxon>
        <taxon>Pentapetalae</taxon>
        <taxon>rosids</taxon>
        <taxon>fabids</taxon>
        <taxon>Malpighiales</taxon>
        <taxon>Euphorbiaceae</taxon>
        <taxon>Acalyphoideae</taxon>
        <taxon>Acalypheae</taxon>
        <taxon>Ricinus</taxon>
    </lineage>
</organism>
<evidence type="ECO:0000313" key="1">
    <source>
        <dbReference type="EMBL" id="EEF24295.1"/>
    </source>
</evidence>